<proteinExistence type="predicted"/>
<evidence type="ECO:0000313" key="2">
    <source>
        <dbReference type="Proteomes" id="UP001432163"/>
    </source>
</evidence>
<organism evidence="1 2">
    <name type="scientific">Vibrio phage vB_VpM-pA2SJ1</name>
    <dbReference type="NCBI Taxonomy" id="3095964"/>
    <lineage>
        <taxon>Viruses</taxon>
        <taxon>Duplodnaviria</taxon>
        <taxon>Heunggongvirae</taxon>
        <taxon>Uroviricota</taxon>
        <taxon>Caudoviricetes</taxon>
    </lineage>
</organism>
<dbReference type="PIRSF" id="PIRSF029202">
    <property type="entry name" value="UCP029202"/>
    <property type="match status" value="1"/>
</dbReference>
<evidence type="ECO:0000313" key="1">
    <source>
        <dbReference type="EMBL" id="WRQ13124.1"/>
    </source>
</evidence>
<accession>A0AAX4J5G5</accession>
<dbReference type="InterPro" id="IPR020049">
    <property type="entry name" value="Major_capsid-like"/>
</dbReference>
<protein>
    <submittedName>
        <fullName evidence="1">Major capsid protein</fullName>
    </submittedName>
</protein>
<sequence length="312" mass="34168">MKVTNFDANPAAALSFLQQQAAYIETEVYKNEYPQYKYTSLVDIETSAGEWAKTVIFQAMDGRGKLKFFGPSSTDVPTVDIAMKQGMHNIQTAALGYTYTLEELNFAAMNRVNLDAERATVVRDVVEGNLNEIALLGSADVGTDGLFNSGLVSKETAAKDITTLISEIPTNGAQPIIDLVGNAISKVYVENTNTVHYPNRVGFPTAQFTKLNTTLLDPKNASNATVLTLLKQTFPGVEFFDDINLKTAGVSNKTRMAVYKKDKRVVKFHLPMPLKFLAPATADNINFKVPGMVRTGGTEWRIPKAAHYVDGI</sequence>
<dbReference type="Pfam" id="PF09950">
    <property type="entry name" value="Major_capside"/>
    <property type="match status" value="1"/>
</dbReference>
<name>A0AAX4J5G5_9CAUD</name>
<reference evidence="1" key="1">
    <citation type="submission" date="2023-11" db="EMBL/GenBank/DDBJ databases">
        <title>Complete genome sequence of Vibrio virus vB_VpM-pA2SJ1.</title>
        <authorList>
            <person name="Lim S.J."/>
            <person name="Park S.Y."/>
            <person name="Kim J.H."/>
        </authorList>
    </citation>
    <scope>NUCLEOTIDE SEQUENCE</scope>
</reference>
<dbReference type="EMBL" id="OR813779">
    <property type="protein sequence ID" value="WRQ13124.1"/>
    <property type="molecule type" value="Genomic_DNA"/>
</dbReference>
<dbReference type="Proteomes" id="UP001432163">
    <property type="component" value="Segment"/>
</dbReference>